<feature type="binding site" evidence="5">
    <location>
        <begin position="93"/>
        <end position="95"/>
    </location>
    <ligand>
        <name>biotin</name>
        <dbReference type="ChEBI" id="CHEBI:57586"/>
    </ligand>
</feature>
<dbReference type="InterPro" id="IPR008988">
    <property type="entry name" value="Transcriptional_repressor_C"/>
</dbReference>
<keyword evidence="8" id="KW-1185">Reference proteome</keyword>
<dbReference type="Pfam" id="PF08279">
    <property type="entry name" value="HTH_11"/>
    <property type="match status" value="1"/>
</dbReference>
<dbReference type="Gene3D" id="1.10.10.10">
    <property type="entry name" value="Winged helix-like DNA-binding domain superfamily/Winged helix DNA-binding domain"/>
    <property type="match status" value="1"/>
</dbReference>
<dbReference type="InterPro" id="IPR036388">
    <property type="entry name" value="WH-like_DNA-bd_sf"/>
</dbReference>
<dbReference type="InterPro" id="IPR004408">
    <property type="entry name" value="Biotin_CoA_COase_ligase"/>
</dbReference>
<dbReference type="EC" id="6.3.4.15" evidence="5"/>
<dbReference type="Gene3D" id="2.30.30.100">
    <property type="match status" value="1"/>
</dbReference>
<proteinExistence type="inferred from homology"/>
<gene>
    <name evidence="5" type="primary">birA</name>
    <name evidence="7" type="ORF">2030</name>
</gene>
<dbReference type="SUPFAM" id="SSF55681">
    <property type="entry name" value="Class II aaRS and biotin synthetases"/>
    <property type="match status" value="1"/>
</dbReference>
<dbReference type="InterPro" id="IPR004143">
    <property type="entry name" value="BPL_LPL_catalytic"/>
</dbReference>
<dbReference type="GO" id="GO:0005737">
    <property type="term" value="C:cytoplasm"/>
    <property type="evidence" value="ECO:0007669"/>
    <property type="project" value="TreeGrafter"/>
</dbReference>
<dbReference type="SUPFAM" id="SSF46785">
    <property type="entry name" value="Winged helix' DNA-binding domain"/>
    <property type="match status" value="1"/>
</dbReference>
<name>A0A0E4GBX3_9FIRM</name>
<dbReference type="SUPFAM" id="SSF50037">
    <property type="entry name" value="C-terminal domain of transcriptional repressors"/>
    <property type="match status" value="1"/>
</dbReference>
<dbReference type="InterPro" id="IPR036390">
    <property type="entry name" value="WH_DNA-bd_sf"/>
</dbReference>
<feature type="DNA-binding region" description="H-T-H motif" evidence="5">
    <location>
        <begin position="21"/>
        <end position="40"/>
    </location>
</feature>
<accession>A0A0E4GBX3</accession>
<feature type="domain" description="BPL/LPL catalytic" evidence="6">
    <location>
        <begin position="69"/>
        <end position="261"/>
    </location>
</feature>
<dbReference type="Proteomes" id="UP000045545">
    <property type="component" value="Unassembled WGS sequence"/>
</dbReference>
<protein>
    <recommendedName>
        <fullName evidence="5">Bifunctional ligase/repressor BirA</fullName>
    </recommendedName>
    <alternativeName>
        <fullName evidence="5">Biotin--[acetyl-CoA-carboxylase] ligase</fullName>
        <ecNumber evidence="5">6.3.4.15</ecNumber>
    </alternativeName>
    <alternativeName>
        <fullName evidence="5">Biotin--protein ligase</fullName>
    </alternativeName>
    <alternativeName>
        <fullName evidence="5">Biotin-[acetyl-CoA carboxylase] synthetase</fullName>
    </alternativeName>
</protein>
<dbReference type="STRING" id="690567.2030"/>
<dbReference type="AlphaFoldDB" id="A0A0E4GBX3"/>
<dbReference type="PANTHER" id="PTHR12835:SF5">
    <property type="entry name" value="BIOTIN--PROTEIN LIGASE"/>
    <property type="match status" value="1"/>
</dbReference>
<reference evidence="7 8" key="1">
    <citation type="submission" date="2015-03" db="EMBL/GenBank/DDBJ databases">
        <authorList>
            <person name="Murphy D."/>
        </authorList>
    </citation>
    <scope>NUCLEOTIDE SEQUENCE [LARGE SCALE GENOMIC DNA]</scope>
    <source>
        <strain evidence="7 8">OL-4</strain>
    </source>
</reference>
<keyword evidence="5" id="KW-0238">DNA-binding</keyword>
<evidence type="ECO:0000256" key="3">
    <source>
        <dbReference type="ARBA" id="ARBA00022840"/>
    </source>
</evidence>
<evidence type="ECO:0000256" key="5">
    <source>
        <dbReference type="HAMAP-Rule" id="MF_00978"/>
    </source>
</evidence>
<dbReference type="NCBIfam" id="TIGR00121">
    <property type="entry name" value="birA_ligase"/>
    <property type="match status" value="1"/>
</dbReference>
<dbReference type="GO" id="GO:0016740">
    <property type="term" value="F:transferase activity"/>
    <property type="evidence" value="ECO:0007669"/>
    <property type="project" value="UniProtKB-ARBA"/>
</dbReference>
<dbReference type="OrthoDB" id="9807064at2"/>
<evidence type="ECO:0000256" key="1">
    <source>
        <dbReference type="ARBA" id="ARBA00022598"/>
    </source>
</evidence>
<feature type="binding site" evidence="5">
    <location>
        <position position="188"/>
    </location>
    <ligand>
        <name>biotin</name>
        <dbReference type="ChEBI" id="CHEBI:57586"/>
    </ligand>
</feature>
<evidence type="ECO:0000313" key="7">
    <source>
        <dbReference type="EMBL" id="CFX85196.1"/>
    </source>
</evidence>
<dbReference type="Pfam" id="PF03099">
    <property type="entry name" value="BPL_LplA_LipB"/>
    <property type="match status" value="1"/>
</dbReference>
<dbReference type="InterPro" id="IPR013196">
    <property type="entry name" value="HTH_11"/>
</dbReference>
<feature type="binding site" evidence="5">
    <location>
        <begin position="121"/>
        <end position="123"/>
    </location>
    <ligand>
        <name>biotin</name>
        <dbReference type="ChEBI" id="CHEBI:57586"/>
    </ligand>
</feature>
<dbReference type="Pfam" id="PF02237">
    <property type="entry name" value="BPL_C"/>
    <property type="match status" value="1"/>
</dbReference>
<feature type="binding site" evidence="5">
    <location>
        <position position="117"/>
    </location>
    <ligand>
        <name>biotin</name>
        <dbReference type="ChEBI" id="CHEBI:57586"/>
    </ligand>
</feature>
<dbReference type="InterPro" id="IPR003142">
    <property type="entry name" value="BPL_C"/>
</dbReference>
<keyword evidence="3 5" id="KW-0067">ATP-binding</keyword>
<keyword evidence="5" id="KW-0804">Transcription</keyword>
<dbReference type="EMBL" id="CGIH01000032">
    <property type="protein sequence ID" value="CFX85196.1"/>
    <property type="molecule type" value="Genomic_DNA"/>
</dbReference>
<dbReference type="GO" id="GO:0006355">
    <property type="term" value="P:regulation of DNA-templated transcription"/>
    <property type="evidence" value="ECO:0007669"/>
    <property type="project" value="UniProtKB-UniRule"/>
</dbReference>
<evidence type="ECO:0000256" key="2">
    <source>
        <dbReference type="ARBA" id="ARBA00022741"/>
    </source>
</evidence>
<keyword evidence="5" id="KW-0805">Transcription regulation</keyword>
<comment type="similarity">
    <text evidence="5">Belongs to the biotin--protein ligase family.</text>
</comment>
<dbReference type="HAMAP" id="MF_00978">
    <property type="entry name" value="Bifunct_BirA"/>
    <property type="match status" value="1"/>
</dbReference>
<dbReference type="GO" id="GO:0005524">
    <property type="term" value="F:ATP binding"/>
    <property type="evidence" value="ECO:0007669"/>
    <property type="project" value="UniProtKB-UniRule"/>
</dbReference>
<dbReference type="InterPro" id="IPR045864">
    <property type="entry name" value="aa-tRNA-synth_II/BPL/LPL"/>
</dbReference>
<organism evidence="7 8">
    <name type="scientific">Syntrophomonas zehnderi OL-4</name>
    <dbReference type="NCBI Taxonomy" id="690567"/>
    <lineage>
        <taxon>Bacteria</taxon>
        <taxon>Bacillati</taxon>
        <taxon>Bacillota</taxon>
        <taxon>Clostridia</taxon>
        <taxon>Eubacteriales</taxon>
        <taxon>Syntrophomonadaceae</taxon>
        <taxon>Syntrophomonas</taxon>
    </lineage>
</organism>
<dbReference type="CDD" id="cd16442">
    <property type="entry name" value="BPL"/>
    <property type="match status" value="1"/>
</dbReference>
<evidence type="ECO:0000313" key="8">
    <source>
        <dbReference type="Proteomes" id="UP000045545"/>
    </source>
</evidence>
<dbReference type="RefSeq" id="WP_046498440.1">
    <property type="nucleotide sequence ID" value="NZ_CGIH01000032.1"/>
</dbReference>
<dbReference type="PANTHER" id="PTHR12835">
    <property type="entry name" value="BIOTIN PROTEIN LIGASE"/>
    <property type="match status" value="1"/>
</dbReference>
<dbReference type="GO" id="GO:0004077">
    <property type="term" value="F:biotin--[biotin carboxyl-carrier protein] ligase activity"/>
    <property type="evidence" value="ECO:0007669"/>
    <property type="project" value="UniProtKB-UniRule"/>
</dbReference>
<comment type="function">
    <text evidence="5">Acts both as a biotin--[acetyl-CoA-carboxylase] ligase and a repressor.</text>
</comment>
<keyword evidence="2 5" id="KW-0547">Nucleotide-binding</keyword>
<sequence length="330" mass="36776">MSVRETVLQALKDSKGQWVSGEALSEVLGVSRTTVWKQVRKLVSDGYEIESSSKKGYRLRVPADLLSPQEVLEGLSTQQFGQNHYFYYQELDSTNNRARELAAEGYPEGTVVAAEMQTAGRGRRGRDWYSPNQEGIYVSVILRPLLPLKEISRVSLLTAVAVAETLATDLNLHPLIKWPNDILINNRKIAGILSEVVTDMDSIEYIVVGIGLNINNFPPDFPHDFRTPATSVQAECQRPLPRVQILQNLLFNLENHYQKLLQGRFGDTLEKAKNLSMVIGREVKIDTLNGFLTGQAVDIDDHGFLLVRDQSGTIHTVMSGEISLLSSPSN</sequence>
<evidence type="ECO:0000259" key="6">
    <source>
        <dbReference type="PROSITE" id="PS51733"/>
    </source>
</evidence>
<dbReference type="PROSITE" id="PS51733">
    <property type="entry name" value="BPL_LPL_CATALYTIC"/>
    <property type="match status" value="1"/>
</dbReference>
<dbReference type="Gene3D" id="3.30.930.10">
    <property type="entry name" value="Bira Bifunctional Protein, Domain 2"/>
    <property type="match status" value="1"/>
</dbReference>
<evidence type="ECO:0000256" key="4">
    <source>
        <dbReference type="ARBA" id="ARBA00023267"/>
    </source>
</evidence>
<dbReference type="GO" id="GO:0003677">
    <property type="term" value="F:DNA binding"/>
    <property type="evidence" value="ECO:0007669"/>
    <property type="project" value="UniProtKB-UniRule"/>
</dbReference>
<dbReference type="InterPro" id="IPR030855">
    <property type="entry name" value="Bifunct_BirA"/>
</dbReference>
<keyword evidence="5" id="KW-0678">Repressor</keyword>
<keyword evidence="1 5" id="KW-0436">Ligase</keyword>
<keyword evidence="4 5" id="KW-0092">Biotin</keyword>
<dbReference type="GO" id="GO:0009249">
    <property type="term" value="P:protein lipoylation"/>
    <property type="evidence" value="ECO:0007669"/>
    <property type="project" value="UniProtKB-ARBA"/>
</dbReference>
<comment type="catalytic activity">
    <reaction evidence="5">
        <text>biotin + L-lysyl-[protein] + ATP = N(6)-biotinyl-L-lysyl-[protein] + AMP + diphosphate + H(+)</text>
        <dbReference type="Rhea" id="RHEA:11756"/>
        <dbReference type="Rhea" id="RHEA-COMP:9752"/>
        <dbReference type="Rhea" id="RHEA-COMP:10505"/>
        <dbReference type="ChEBI" id="CHEBI:15378"/>
        <dbReference type="ChEBI" id="CHEBI:29969"/>
        <dbReference type="ChEBI" id="CHEBI:30616"/>
        <dbReference type="ChEBI" id="CHEBI:33019"/>
        <dbReference type="ChEBI" id="CHEBI:57586"/>
        <dbReference type="ChEBI" id="CHEBI:83144"/>
        <dbReference type="ChEBI" id="CHEBI:456215"/>
        <dbReference type="EC" id="6.3.4.15"/>
    </reaction>
</comment>